<reference evidence="4" key="1">
    <citation type="submission" date="2022-07" db="EMBL/GenBank/DDBJ databases">
        <title>Phylogenomic reconstructions and comparative analyses of Kickxellomycotina fungi.</title>
        <authorList>
            <person name="Reynolds N.K."/>
            <person name="Stajich J.E."/>
            <person name="Barry K."/>
            <person name="Grigoriev I.V."/>
            <person name="Crous P."/>
            <person name="Smith M.E."/>
        </authorList>
    </citation>
    <scope>NUCLEOTIDE SEQUENCE</scope>
    <source>
        <strain evidence="4">NRRL 3115</strain>
    </source>
</reference>
<sequence length="2268" mass="245915">MASPLDFDEALYASSLTPGDKEMFLFKWLSKLDAHLEAHPAKEPVKAAQERLEAILLEIAMIPQAAAKTAERRSWLGAAHPGPARKPLLLGAVPKPTRVIRDLVAKCLARVYELGSVHQMGDALYAIQAVMAKKGGLREPRLAAFVCAGVLFEALATKAGFRLLSCFNDFLAIGLKTIKTEHSVEATRMVARLLHSKTIGEAQARDVVKTLRPNLQHKSPVLVLATVEAFEALAVLTPFMRMPAFDMEAFVAGLVGLLANPVLVVRRALARLTAVLISHSITLQPDQALADSAPNEHSPEEHSLKEHSPTEHKAMSADVSVRNSLDAQGIGSEPAARGPLARVLDDTVRSSTDLPQHAAQPALSGQLPLARALTWLSLPFARTASRELCAGIIDAYAMLISELGTTVVESHYAVILDHVLGLAADAPTKPGAHAIGTPDNVRLRREGTEDPSSFVGLIGALDARTEAEVLARRNMCGWLLRVPVGRLLTEQGKQSAVQTIWTRLKQLTTTQLLVALREWRLLVESLGEAARVEGTVVEPWLAHPNEAVRISAAACLGSMHAPVLSTLVSRFQQLCAQTTGQIDVLKQCIGYAHAISSVVARGSFELPLDLLEWVHSIATRLLGSAYQRSDPVVLQKDKSASDPANVRTTLGIRGVDVALLNMHMTAGWVLVAGLTRLDGFAAAHSAEWLPLWTAALTSGFVTASMPWHVRAHHLQSRFMALSHLLAYLRLPNPDHLKPIVACIKSTMMFADNALDAPYEDMVDPARPTWLLPTQTSILTTHMQIRGRVAECLQMLEPRMLLEVSPFRLIEQAIGTVDNLYEVFGEQIAAGQQPSQGVPHVARGITCQRGFRSGPWGYEAETGTTTLLCAVCRESAAQDASSSQQALDTVSGDETQRDFASGEMTALEFDWLLAASPDAKPPAPYVKLVDNAIQLFGRLFPLVAEQAQLAMLDTLVLRLNELPFNSHRYVAVLTNILCALYAATRDTDTPQIAPQVARNIVDMTRAGLILPSPAHRFVAGEIIGCLAVRTATTAYLPYLLDHLTREAIRSRDRFARAGAAVALGSLYARAGSIAASSSLRRVVVLLHSLASDKDPVVHTWAIAALAEAAMSAGYMFEPYARDTFQMALKLFLTDSHTVPLFASAQWLRGKEHAPSSSFDCAGRERVLPLRTATDLHMWARQAAEHSGIGNIVAVGHDAAVTHPNSTTHHGHADASELVCSCDDLDAFDARAALGHLVSSLVLVFGPELQADHTRDSVLTLLHELRRALPLGILVPSELSPIADPDARWQTVAEFIFATQKQLLFLHCGAEFVPLFLRQTLRPIVRAQEITYHGQAGGLHRLQRVAVQAMEGALRLYGGRILAALRENAGAYWADWSLCDIVWEALVLYNTVSDQLGSDDSVLLRDLRKLVQTAIGLTIGHELAQLEALCARGVQFGETGENAEGIQGILAMVETLCLVFLTRRAVPTLVGLAGHEAKAAPADVLGARPFNAATKRLVVAALVAHLDAVGPLAHSQHPLTSMLADLLRVGYIAATSDQPTLCCLGLFLLQLLIEQFGHIEDPKTHDAPILVIYEAQLNTAFMPLLSSTEPVVRRAAMNTATAYVVSGLISDRSTFVRILRLMAPQPIGKKKDTEQIKIVMRLTVLREWSVIFSFALRTHNDALMDIVNLHMPALCKMWLAAVHDTAAVTMEQASVGLELGLDAAYVGLVRERLATWYRYYLPQFLFTLSSLLTPLSVENSTKKTKQVLGHAEVLRLLDSPSCKDTKSVLLFAFALQELSAMATKDYQEPRDPFVQTVLQIGPLDLDTSFGEGKRATLYCAPGQLSHVDRIESLQRLLCALLEPPLYSKVESVLLSTSGNSWLIEAVWTHAVSKFMRMTTPVATTLDLAQGVLRHCVLVDHVQSGPRFLDGLSGFGKTVVRDIVDAWQACCSLLESGGSMANTLVAKCLDLLGTVVCASLLRTDGSSKHSLSLWLTLWHKSLFLLGEPRVAAESLGCFMRKLVGDQADVANCMVNALLVQLLSAPSEENGHAADSTTIRALSIVAWLASQDNTALEPIVSAELSSRFVSVFEAQLRAACKAALAQDSHVNTLVSTIKPVLASRTNSILTELLPRLARSSIPLLATRLHNNNNSNNSSSSNSNSEEPVLSVLCMFATAHYASAQQSTGVMAAVLMLFLSMLLPQEADLVGAKEKKNVVAKAILSMASVAPERFKPIVVRLSATQPEAKRRLELAIRSQTTHGVEHVESLDDTSKGAEPDTASKIVLKSSFGF</sequence>
<dbReference type="InterPro" id="IPR046837">
    <property type="entry name" value="Laa1/Sip1/HEATR5-like_HEAT"/>
</dbReference>
<feature type="region of interest" description="Disordered" evidence="2">
    <location>
        <begin position="289"/>
        <end position="318"/>
    </location>
</feature>
<protein>
    <recommendedName>
        <fullName evidence="3">LAA1-like C-terminal TPR repeats domain-containing protein</fullName>
    </recommendedName>
</protein>
<dbReference type="EMBL" id="JANBTW010000079">
    <property type="protein sequence ID" value="KAJ2672654.1"/>
    <property type="molecule type" value="Genomic_DNA"/>
</dbReference>
<gene>
    <name evidence="4" type="ORF">GGI25_005026</name>
</gene>
<dbReference type="GO" id="GO:0006897">
    <property type="term" value="P:endocytosis"/>
    <property type="evidence" value="ECO:0007669"/>
    <property type="project" value="TreeGrafter"/>
</dbReference>
<accession>A0A9W8G319</accession>
<dbReference type="GO" id="GO:0030139">
    <property type="term" value="C:endocytic vesicle"/>
    <property type="evidence" value="ECO:0007669"/>
    <property type="project" value="TreeGrafter"/>
</dbReference>
<dbReference type="Proteomes" id="UP001151518">
    <property type="component" value="Unassembled WGS sequence"/>
</dbReference>
<dbReference type="Gene3D" id="1.25.10.10">
    <property type="entry name" value="Leucine-rich Repeat Variant"/>
    <property type="match status" value="1"/>
</dbReference>
<dbReference type="Pfam" id="PF20210">
    <property type="entry name" value="Laa1_Sip1_HTR5"/>
    <property type="match status" value="1"/>
</dbReference>
<dbReference type="OrthoDB" id="192608at2759"/>
<proteinExistence type="inferred from homology"/>
<dbReference type="InterPro" id="IPR016024">
    <property type="entry name" value="ARM-type_fold"/>
</dbReference>
<dbReference type="GO" id="GO:0005829">
    <property type="term" value="C:cytosol"/>
    <property type="evidence" value="ECO:0007669"/>
    <property type="project" value="GOC"/>
</dbReference>
<feature type="compositionally biased region" description="Basic and acidic residues" evidence="2">
    <location>
        <begin position="297"/>
        <end position="315"/>
    </location>
</feature>
<evidence type="ECO:0000313" key="4">
    <source>
        <dbReference type="EMBL" id="KAJ2672654.1"/>
    </source>
</evidence>
<dbReference type="InterPro" id="IPR040108">
    <property type="entry name" value="Laa1/Sip1/HEATR5"/>
</dbReference>
<dbReference type="GO" id="GO:0042147">
    <property type="term" value="P:retrograde transport, endosome to Golgi"/>
    <property type="evidence" value="ECO:0007669"/>
    <property type="project" value="TreeGrafter"/>
</dbReference>
<name>A0A9W8G319_9FUNG</name>
<dbReference type="InterPro" id="IPR057981">
    <property type="entry name" value="TPR_LAA1-like_C"/>
</dbReference>
<comment type="similarity">
    <text evidence="1">Belongs to the HEATR5 family.</text>
</comment>
<dbReference type="PANTHER" id="PTHR21663:SF0">
    <property type="entry name" value="HEAT REPEAT-CONTAINING PROTEIN 5B"/>
    <property type="match status" value="1"/>
</dbReference>
<dbReference type="InterPro" id="IPR011989">
    <property type="entry name" value="ARM-like"/>
</dbReference>
<dbReference type="GO" id="GO:0005794">
    <property type="term" value="C:Golgi apparatus"/>
    <property type="evidence" value="ECO:0007669"/>
    <property type="project" value="TreeGrafter"/>
</dbReference>
<evidence type="ECO:0000259" key="3">
    <source>
        <dbReference type="Pfam" id="PF25808"/>
    </source>
</evidence>
<dbReference type="PANTHER" id="PTHR21663">
    <property type="entry name" value="HYPOTHETICAL HEAT DOMAIN-CONTAINING"/>
    <property type="match status" value="1"/>
</dbReference>
<feature type="domain" description="LAA1-like C-terminal TPR repeats" evidence="3">
    <location>
        <begin position="2080"/>
        <end position="2237"/>
    </location>
</feature>
<dbReference type="GO" id="GO:0016020">
    <property type="term" value="C:membrane"/>
    <property type="evidence" value="ECO:0007669"/>
    <property type="project" value="TreeGrafter"/>
</dbReference>
<evidence type="ECO:0000256" key="1">
    <source>
        <dbReference type="ARBA" id="ARBA00008304"/>
    </source>
</evidence>
<organism evidence="4 5">
    <name type="scientific">Coemansia spiralis</name>
    <dbReference type="NCBI Taxonomy" id="417178"/>
    <lineage>
        <taxon>Eukaryota</taxon>
        <taxon>Fungi</taxon>
        <taxon>Fungi incertae sedis</taxon>
        <taxon>Zoopagomycota</taxon>
        <taxon>Kickxellomycotina</taxon>
        <taxon>Kickxellomycetes</taxon>
        <taxon>Kickxellales</taxon>
        <taxon>Kickxellaceae</taxon>
        <taxon>Coemansia</taxon>
    </lineage>
</organism>
<evidence type="ECO:0000256" key="2">
    <source>
        <dbReference type="SAM" id="MobiDB-lite"/>
    </source>
</evidence>
<comment type="caution">
    <text evidence="4">The sequence shown here is derived from an EMBL/GenBank/DDBJ whole genome shotgun (WGS) entry which is preliminary data.</text>
</comment>
<dbReference type="SUPFAM" id="SSF48371">
    <property type="entry name" value="ARM repeat"/>
    <property type="match status" value="1"/>
</dbReference>
<dbReference type="Pfam" id="PF25808">
    <property type="entry name" value="TPR_LAA1_C"/>
    <property type="match status" value="1"/>
</dbReference>
<dbReference type="GO" id="GO:0008104">
    <property type="term" value="P:intracellular protein localization"/>
    <property type="evidence" value="ECO:0007669"/>
    <property type="project" value="TreeGrafter"/>
</dbReference>
<evidence type="ECO:0000313" key="5">
    <source>
        <dbReference type="Proteomes" id="UP001151518"/>
    </source>
</evidence>